<evidence type="ECO:0000256" key="1">
    <source>
        <dbReference type="PROSITE-ProRule" id="PRU00023"/>
    </source>
</evidence>
<dbReference type="PANTHER" id="PTHR24182:SF13">
    <property type="entry name" value="LD18443P"/>
    <property type="match status" value="1"/>
</dbReference>
<dbReference type="EMBL" id="DS113182">
    <property type="protein sequence ID" value="EAY22768.1"/>
    <property type="molecule type" value="Genomic_DNA"/>
</dbReference>
<keyword evidence="4" id="KW-1185">Reference proteome</keyword>
<dbReference type="VEuPathDB" id="TrichDB:TVAGG3_0267100"/>
<dbReference type="Pfam" id="PF11929">
    <property type="entry name" value="DUF3447"/>
    <property type="match status" value="1"/>
</dbReference>
<dbReference type="OrthoDB" id="426293at2759"/>
<reference evidence="3" key="2">
    <citation type="journal article" date="2007" name="Science">
        <title>Draft genome sequence of the sexually transmitted pathogen Trichomonas vaginalis.</title>
        <authorList>
            <person name="Carlton J.M."/>
            <person name="Hirt R.P."/>
            <person name="Silva J.C."/>
            <person name="Delcher A.L."/>
            <person name="Schatz M."/>
            <person name="Zhao Q."/>
            <person name="Wortman J.R."/>
            <person name="Bidwell S.L."/>
            <person name="Alsmark U.C.M."/>
            <person name="Besteiro S."/>
            <person name="Sicheritz-Ponten T."/>
            <person name="Noel C.J."/>
            <person name="Dacks J.B."/>
            <person name="Foster P.G."/>
            <person name="Simillion C."/>
            <person name="Van de Peer Y."/>
            <person name="Miranda-Saavedra D."/>
            <person name="Barton G.J."/>
            <person name="Westrop G.D."/>
            <person name="Mueller S."/>
            <person name="Dessi D."/>
            <person name="Fiori P.L."/>
            <person name="Ren Q."/>
            <person name="Paulsen I."/>
            <person name="Zhang H."/>
            <person name="Bastida-Corcuera F.D."/>
            <person name="Simoes-Barbosa A."/>
            <person name="Brown M.T."/>
            <person name="Hayes R.D."/>
            <person name="Mukherjee M."/>
            <person name="Okumura C.Y."/>
            <person name="Schneider R."/>
            <person name="Smith A.J."/>
            <person name="Vanacova S."/>
            <person name="Villalvazo M."/>
            <person name="Haas B.J."/>
            <person name="Pertea M."/>
            <person name="Feldblyum T.V."/>
            <person name="Utterback T.R."/>
            <person name="Shu C.L."/>
            <person name="Osoegawa K."/>
            <person name="de Jong P.J."/>
            <person name="Hrdy I."/>
            <person name="Horvathova L."/>
            <person name="Zubacova Z."/>
            <person name="Dolezal P."/>
            <person name="Malik S.B."/>
            <person name="Logsdon J.M. Jr."/>
            <person name="Henze K."/>
            <person name="Gupta A."/>
            <person name="Wang C.C."/>
            <person name="Dunne R.L."/>
            <person name="Upcroft J.A."/>
            <person name="Upcroft P."/>
            <person name="White O."/>
            <person name="Salzberg S.L."/>
            <person name="Tang P."/>
            <person name="Chiu C.-H."/>
            <person name="Lee Y.-S."/>
            <person name="Embley T.M."/>
            <person name="Coombs G.H."/>
            <person name="Mottram J.C."/>
            <person name="Tachezy J."/>
            <person name="Fraser-Liggett C.M."/>
            <person name="Johnson P.J."/>
        </authorList>
    </citation>
    <scope>NUCLEOTIDE SEQUENCE [LARGE SCALE GENOMIC DNA]</scope>
    <source>
        <strain evidence="3">G3</strain>
    </source>
</reference>
<feature type="repeat" description="ANK" evidence="1">
    <location>
        <begin position="306"/>
        <end position="338"/>
    </location>
</feature>
<proteinExistence type="predicted"/>
<dbReference type="Proteomes" id="UP000001542">
    <property type="component" value="Unassembled WGS sequence"/>
</dbReference>
<feature type="repeat" description="ANK" evidence="1">
    <location>
        <begin position="273"/>
        <end position="305"/>
    </location>
</feature>
<dbReference type="PANTHER" id="PTHR24182">
    <property type="entry name" value="ANKYRIN REPEAT AND SOCS BOX CONTAINING 4"/>
    <property type="match status" value="1"/>
</dbReference>
<feature type="repeat" description="ANK" evidence="1">
    <location>
        <begin position="339"/>
        <end position="371"/>
    </location>
</feature>
<dbReference type="InParanoid" id="A2DAC0"/>
<gene>
    <name evidence="3" type="ORF">TVAG_476970</name>
</gene>
<dbReference type="KEGG" id="tva:5468326"/>
<dbReference type="PROSITE" id="PS50297">
    <property type="entry name" value="ANK_REP_REGION"/>
    <property type="match status" value="3"/>
</dbReference>
<dbReference type="Gene3D" id="1.25.40.20">
    <property type="entry name" value="Ankyrin repeat-containing domain"/>
    <property type="match status" value="3"/>
</dbReference>
<dbReference type="InterPro" id="IPR002110">
    <property type="entry name" value="Ankyrin_rpt"/>
</dbReference>
<name>A2DAC0_TRIV3</name>
<dbReference type="VEuPathDB" id="TrichDB:TVAG_361200"/>
<reference evidence="3" key="1">
    <citation type="submission" date="2006-10" db="EMBL/GenBank/DDBJ databases">
        <authorList>
            <person name="Amadeo P."/>
            <person name="Zhao Q."/>
            <person name="Wortman J."/>
            <person name="Fraser-Liggett C."/>
            <person name="Carlton J."/>
        </authorList>
    </citation>
    <scope>NUCLEOTIDE SEQUENCE</scope>
    <source>
        <strain evidence="3">G3</strain>
    </source>
</reference>
<sequence>MEENTIYSSIMRDDIKSFISFTEREGFDENIKLKREIFPFSWNGFTLLELCCYYGSDDCFKFLRTKFNSKITYTCLCFSFLSGRPEIMNKCLKSIKPDQSCMKWAIISHNIDFVEFLMNEHHIGIKLEYCCRYNNLQAFFVYLDQTNDIDNCFMFSPSFGIQDLCQYLLSKGANILNSTKPVYKLVGSYTNEDIIDERSVVGYDITQTNNNEWTALHCAAQYDHKDIAEFHVTNGADVNFKDNFGRTVLYYAAFWNSLETAKFLLAHGLKLAENKAVLNVAVERNSKEMIEFLLSKGVSINSKNEFKKTSIIIAAEYNFINALKLLVLNGADVNSTDEDGETALHYASLRNHKDIVEFLLLNGAKINIVNNFGDTALHYAAF</sequence>
<feature type="repeat" description="ANK" evidence="1">
    <location>
        <begin position="211"/>
        <end position="243"/>
    </location>
</feature>
<accession>A2DAC0</accession>
<protein>
    <submittedName>
        <fullName evidence="3">Ankyrin repeat protein, putative</fullName>
    </submittedName>
</protein>
<evidence type="ECO:0000313" key="3">
    <source>
        <dbReference type="EMBL" id="EAY22768.1"/>
    </source>
</evidence>
<evidence type="ECO:0000313" key="4">
    <source>
        <dbReference type="Proteomes" id="UP000001542"/>
    </source>
</evidence>
<dbReference type="InterPro" id="IPR020683">
    <property type="entry name" value="DUF3447"/>
</dbReference>
<dbReference type="PROSITE" id="PS50088">
    <property type="entry name" value="ANK_REPEAT"/>
    <property type="match status" value="4"/>
</dbReference>
<feature type="domain" description="DUF3447" evidence="2">
    <location>
        <begin position="67"/>
        <end position="142"/>
    </location>
</feature>
<dbReference type="SMART" id="SM00248">
    <property type="entry name" value="ANK"/>
    <property type="match status" value="7"/>
</dbReference>
<keyword evidence="1" id="KW-0040">ANK repeat</keyword>
<dbReference type="InterPro" id="IPR036770">
    <property type="entry name" value="Ankyrin_rpt-contain_sf"/>
</dbReference>
<dbReference type="AlphaFoldDB" id="A2DAC0"/>
<dbReference type="SUPFAM" id="SSF48403">
    <property type="entry name" value="Ankyrin repeat"/>
    <property type="match status" value="2"/>
</dbReference>
<organism evidence="3 4">
    <name type="scientific">Trichomonas vaginalis (strain ATCC PRA-98 / G3)</name>
    <dbReference type="NCBI Taxonomy" id="412133"/>
    <lineage>
        <taxon>Eukaryota</taxon>
        <taxon>Metamonada</taxon>
        <taxon>Parabasalia</taxon>
        <taxon>Trichomonadida</taxon>
        <taxon>Trichomonadidae</taxon>
        <taxon>Trichomonas</taxon>
    </lineage>
</organism>
<dbReference type="Pfam" id="PF12796">
    <property type="entry name" value="Ank_2"/>
    <property type="match status" value="2"/>
</dbReference>
<evidence type="ECO:0000259" key="2">
    <source>
        <dbReference type="Pfam" id="PF11929"/>
    </source>
</evidence>
<dbReference type="STRING" id="5722.A2DAC0"/>
<dbReference type="eggNOG" id="KOG0504">
    <property type="taxonomic scope" value="Eukaryota"/>
</dbReference>
<dbReference type="RefSeq" id="XP_001583754.1">
    <property type="nucleotide sequence ID" value="XM_001583704.1"/>
</dbReference>